<dbReference type="InterPro" id="IPR009589">
    <property type="entry name" value="PH_YyaB-like"/>
</dbReference>
<dbReference type="Pfam" id="PF06713">
    <property type="entry name" value="bPH_4"/>
    <property type="match status" value="1"/>
</dbReference>
<protein>
    <submittedName>
        <fullName evidence="3">PH domain-containing protein</fullName>
    </submittedName>
</protein>
<name>A0ABT0PN54_9FLAO</name>
<dbReference type="EMBL" id="JAMFMA010000001">
    <property type="protein sequence ID" value="MCL6272784.1"/>
    <property type="molecule type" value="Genomic_DNA"/>
</dbReference>
<reference evidence="3 4" key="1">
    <citation type="submission" date="2022-05" db="EMBL/GenBank/DDBJ databases">
        <authorList>
            <person name="Park J.-S."/>
        </authorList>
    </citation>
    <scope>NUCLEOTIDE SEQUENCE [LARGE SCALE GENOMIC DNA]</scope>
    <source>
        <strain evidence="3 4">2012CJ35-5</strain>
    </source>
</reference>
<gene>
    <name evidence="3" type="ORF">M3P19_02125</name>
</gene>
<feature type="transmembrane region" description="Helical" evidence="1">
    <location>
        <begin position="36"/>
        <end position="54"/>
    </location>
</feature>
<evidence type="ECO:0000313" key="3">
    <source>
        <dbReference type="EMBL" id="MCL6272784.1"/>
    </source>
</evidence>
<keyword evidence="1" id="KW-1133">Transmembrane helix</keyword>
<evidence type="ECO:0000313" key="4">
    <source>
        <dbReference type="Proteomes" id="UP001203607"/>
    </source>
</evidence>
<proteinExistence type="predicted"/>
<comment type="caution">
    <text evidence="3">The sequence shown here is derived from an EMBL/GenBank/DDBJ whole genome shotgun (WGS) entry which is preliminary data.</text>
</comment>
<evidence type="ECO:0000256" key="1">
    <source>
        <dbReference type="SAM" id="Phobius"/>
    </source>
</evidence>
<evidence type="ECO:0000259" key="2">
    <source>
        <dbReference type="Pfam" id="PF06713"/>
    </source>
</evidence>
<sequence length="138" mass="15749">MTKRIIYKSKVGAGLLLFVLIVFALGTYWLLLDWNWVGGTIHFGTLILILYLFYSISYEFKEKDLLINYGVFYQKKIKITSIQSIKETRNPISSPAASLDRLELGYKDGIILVSPKDKAGFIAHIKTEVPDVKVEMRS</sequence>
<dbReference type="Proteomes" id="UP001203607">
    <property type="component" value="Unassembled WGS sequence"/>
</dbReference>
<keyword evidence="1" id="KW-0812">Transmembrane</keyword>
<feature type="transmembrane region" description="Helical" evidence="1">
    <location>
        <begin position="12"/>
        <end position="30"/>
    </location>
</feature>
<feature type="domain" description="Uncharacterized protein YyaB-like PH" evidence="2">
    <location>
        <begin position="57"/>
        <end position="127"/>
    </location>
</feature>
<organism evidence="3 4">
    <name type="scientific">Flagellimonas spongiicola</name>
    <dbReference type="NCBI Taxonomy" id="2942208"/>
    <lineage>
        <taxon>Bacteria</taxon>
        <taxon>Pseudomonadati</taxon>
        <taxon>Bacteroidota</taxon>
        <taxon>Flavobacteriia</taxon>
        <taxon>Flavobacteriales</taxon>
        <taxon>Flavobacteriaceae</taxon>
        <taxon>Flagellimonas</taxon>
    </lineage>
</organism>
<dbReference type="RefSeq" id="WP_249655968.1">
    <property type="nucleotide sequence ID" value="NZ_JAMFMA010000001.1"/>
</dbReference>
<accession>A0ABT0PN54</accession>
<keyword evidence="1" id="KW-0472">Membrane</keyword>
<keyword evidence="4" id="KW-1185">Reference proteome</keyword>